<feature type="domain" description="C2H2-type" evidence="7">
    <location>
        <begin position="23"/>
        <end position="50"/>
    </location>
</feature>
<keyword evidence="3 5" id="KW-0863">Zinc-finger</keyword>
<dbReference type="PROSITE" id="PS50157">
    <property type="entry name" value="ZINC_FINGER_C2H2_2"/>
    <property type="match status" value="2"/>
</dbReference>
<dbReference type="GO" id="GO:0043565">
    <property type="term" value="F:sequence-specific DNA binding"/>
    <property type="evidence" value="ECO:0007669"/>
    <property type="project" value="TreeGrafter"/>
</dbReference>
<dbReference type="InterPro" id="IPR036236">
    <property type="entry name" value="Znf_C2H2_sf"/>
</dbReference>
<dbReference type="Pfam" id="PF00096">
    <property type="entry name" value="zf-C2H2"/>
    <property type="match status" value="1"/>
</dbReference>
<dbReference type="EMBL" id="KK207780">
    <property type="protein sequence ID" value="EZF54682.1"/>
    <property type="molecule type" value="Genomic_DNA"/>
</dbReference>
<dbReference type="Gene3D" id="3.30.160.60">
    <property type="entry name" value="Classic Zinc Finger"/>
    <property type="match status" value="1"/>
</dbReference>
<dbReference type="HOGENOM" id="CLU_1636634_0_0_1"/>
<dbReference type="GO" id="GO:0008270">
    <property type="term" value="F:zinc ion binding"/>
    <property type="evidence" value="ECO:0007669"/>
    <property type="project" value="UniProtKB-KW"/>
</dbReference>
<evidence type="ECO:0000259" key="7">
    <source>
        <dbReference type="PROSITE" id="PS50157"/>
    </source>
</evidence>
<reference evidence="8" key="1">
    <citation type="submission" date="2014-02" db="EMBL/GenBank/DDBJ databases">
        <title>The Genome Sequence of Trichophyton rubrum (morphotype fischeri) CBS 288.86.</title>
        <authorList>
            <consortium name="The Broad Institute Genomics Platform"/>
            <person name="Cuomo C.A."/>
            <person name="White T.C."/>
            <person name="Graser Y."/>
            <person name="Martinez-Rossi N."/>
            <person name="Heitman J."/>
            <person name="Young S.K."/>
            <person name="Zeng Q."/>
            <person name="Gargeya S."/>
            <person name="Abouelleil A."/>
            <person name="Alvarado L."/>
            <person name="Chapman S.B."/>
            <person name="Gainer-Dewar J."/>
            <person name="Goldberg J."/>
            <person name="Griggs A."/>
            <person name="Gujja S."/>
            <person name="Hansen M."/>
            <person name="Howarth C."/>
            <person name="Imamovic A."/>
            <person name="Larimer J."/>
            <person name="Martinez D."/>
            <person name="Murphy C."/>
            <person name="Pearson M.D."/>
            <person name="Persinoti G."/>
            <person name="Poon T."/>
            <person name="Priest M."/>
            <person name="Roberts A.D."/>
            <person name="Saif S."/>
            <person name="Shea T.D."/>
            <person name="Sykes S.N."/>
            <person name="Wortman J."/>
            <person name="Nusbaum C."/>
            <person name="Birren B."/>
        </authorList>
    </citation>
    <scope>NUCLEOTIDE SEQUENCE [LARGE SCALE GENOMIC DNA]</scope>
    <source>
        <strain evidence="8">CBS 288.86</strain>
    </source>
</reference>
<dbReference type="OrthoDB" id="40579at2759"/>
<dbReference type="AlphaFoldDB" id="A0A022W8L0"/>
<dbReference type="InterPro" id="IPR013087">
    <property type="entry name" value="Znf_C2H2_type"/>
</dbReference>
<protein>
    <recommendedName>
        <fullName evidence="7">C2H2-type domain-containing protein</fullName>
    </recommendedName>
</protein>
<evidence type="ECO:0000256" key="3">
    <source>
        <dbReference type="ARBA" id="ARBA00022771"/>
    </source>
</evidence>
<sequence length="162" mass="17553">MTASQENSVLRSLRSPAKGSTRFQCTTCLETFRRADHLLRHGIMHRGKGKSFPCFECCRAFNERAELASHVRSVHPVPPSSRKKRLTTAFTPSQVSNSSRQGDSVAGAAIKRPAQGHPVTVAGQALADISEGINQQHAPARANCDGEHNSTQGPASSGWHRQ</sequence>
<evidence type="ECO:0000256" key="5">
    <source>
        <dbReference type="PROSITE-ProRule" id="PRU00042"/>
    </source>
</evidence>
<name>A0A022W8L0_TRIRU</name>
<evidence type="ECO:0000256" key="6">
    <source>
        <dbReference type="SAM" id="MobiDB-lite"/>
    </source>
</evidence>
<keyword evidence="2" id="KW-0677">Repeat</keyword>
<evidence type="ECO:0000256" key="2">
    <source>
        <dbReference type="ARBA" id="ARBA00022737"/>
    </source>
</evidence>
<dbReference type="SMART" id="SM00355">
    <property type="entry name" value="ZnF_C2H2"/>
    <property type="match status" value="2"/>
</dbReference>
<dbReference type="PROSITE" id="PS00028">
    <property type="entry name" value="ZINC_FINGER_C2H2_1"/>
    <property type="match status" value="2"/>
</dbReference>
<accession>A0A022W8L0</accession>
<feature type="region of interest" description="Disordered" evidence="6">
    <location>
        <begin position="71"/>
        <end position="162"/>
    </location>
</feature>
<dbReference type="SUPFAM" id="SSF57667">
    <property type="entry name" value="beta-beta-alpha zinc fingers"/>
    <property type="match status" value="1"/>
</dbReference>
<evidence type="ECO:0000256" key="1">
    <source>
        <dbReference type="ARBA" id="ARBA00022723"/>
    </source>
</evidence>
<evidence type="ECO:0000313" key="8">
    <source>
        <dbReference type="EMBL" id="EZF54682.1"/>
    </source>
</evidence>
<feature type="domain" description="C2H2-type" evidence="7">
    <location>
        <begin position="52"/>
        <end position="75"/>
    </location>
</feature>
<dbReference type="GO" id="GO:0005634">
    <property type="term" value="C:nucleus"/>
    <property type="evidence" value="ECO:0007669"/>
    <property type="project" value="TreeGrafter"/>
</dbReference>
<dbReference type="GO" id="GO:0000981">
    <property type="term" value="F:DNA-binding transcription factor activity, RNA polymerase II-specific"/>
    <property type="evidence" value="ECO:0007669"/>
    <property type="project" value="TreeGrafter"/>
</dbReference>
<proteinExistence type="predicted"/>
<keyword evidence="4" id="KW-0862">Zinc</keyword>
<organism evidence="8">
    <name type="scientific">Trichophyton rubrum CBS 288.86</name>
    <dbReference type="NCBI Taxonomy" id="1215330"/>
    <lineage>
        <taxon>Eukaryota</taxon>
        <taxon>Fungi</taxon>
        <taxon>Dikarya</taxon>
        <taxon>Ascomycota</taxon>
        <taxon>Pezizomycotina</taxon>
        <taxon>Eurotiomycetes</taxon>
        <taxon>Eurotiomycetidae</taxon>
        <taxon>Onygenales</taxon>
        <taxon>Arthrodermataceae</taxon>
        <taxon>Trichophyton</taxon>
    </lineage>
</organism>
<gene>
    <name evidence="8" type="ORF">H103_02655</name>
</gene>
<keyword evidence="1" id="KW-0479">Metal-binding</keyword>
<feature type="compositionally biased region" description="Polar residues" evidence="6">
    <location>
        <begin position="88"/>
        <end position="102"/>
    </location>
</feature>
<dbReference type="PANTHER" id="PTHR24408:SF58">
    <property type="entry name" value="TRANSCRIPTION FACTOR (TFIIIA), PUTATIVE (AFU_ORTHOLOGUE AFUA_1G05150)-RELATED"/>
    <property type="match status" value="1"/>
</dbReference>
<dbReference type="PANTHER" id="PTHR24408">
    <property type="entry name" value="ZINC FINGER PROTEIN"/>
    <property type="match status" value="1"/>
</dbReference>
<dbReference type="Proteomes" id="UP000023758">
    <property type="component" value="Unassembled WGS sequence"/>
</dbReference>
<evidence type="ECO:0000256" key="4">
    <source>
        <dbReference type="ARBA" id="ARBA00022833"/>
    </source>
</evidence>